<proteinExistence type="predicted"/>
<dbReference type="OrthoDB" id="9812897at2"/>
<protein>
    <submittedName>
        <fullName evidence="1">Uncharacterized membrane protein</fullName>
    </submittedName>
</protein>
<dbReference type="Pfam" id="PF07784">
    <property type="entry name" value="DUF1622"/>
    <property type="match status" value="1"/>
</dbReference>
<dbReference type="RefSeq" id="WP_091025336.1">
    <property type="nucleotide sequence ID" value="NZ_BKAE01000013.1"/>
</dbReference>
<dbReference type="PANTHER" id="PTHR38468">
    <property type="entry name" value="SLL0939 PROTEIN"/>
    <property type="match status" value="1"/>
</dbReference>
<evidence type="ECO:0000313" key="2">
    <source>
        <dbReference type="Proteomes" id="UP000199004"/>
    </source>
</evidence>
<keyword evidence="2" id="KW-1185">Reference proteome</keyword>
<name>A0A1H0DYI0_9ACTN</name>
<dbReference type="AlphaFoldDB" id="A0A1H0DYI0"/>
<dbReference type="InterPro" id="IPR012427">
    <property type="entry name" value="DUF1622"/>
</dbReference>
<organism evidence="1 2">
    <name type="scientific">Nocardioides szechwanensis</name>
    <dbReference type="NCBI Taxonomy" id="1005944"/>
    <lineage>
        <taxon>Bacteria</taxon>
        <taxon>Bacillati</taxon>
        <taxon>Actinomycetota</taxon>
        <taxon>Actinomycetes</taxon>
        <taxon>Propionibacteriales</taxon>
        <taxon>Nocardioidaceae</taxon>
        <taxon>Nocardioides</taxon>
    </lineage>
</organism>
<dbReference type="PANTHER" id="PTHR38468:SF1">
    <property type="entry name" value="SLL0939 PROTEIN"/>
    <property type="match status" value="1"/>
</dbReference>
<evidence type="ECO:0000313" key="1">
    <source>
        <dbReference type="EMBL" id="SDN75317.1"/>
    </source>
</evidence>
<dbReference type="Proteomes" id="UP000199004">
    <property type="component" value="Unassembled WGS sequence"/>
</dbReference>
<sequence length="122" mass="13227">MSDVSFDELMEMVVHGFEIGGVAILTVGSLAAFLKAALSYRAGGWKRTYEETRRNVGRAILLGLEFLIIADIVMTITVDPTLESAAALGLIVLVRTFLSFSLEVELEGSLPWRRKPAAADVA</sequence>
<gene>
    <name evidence="1" type="ORF">SAMN05192576_2709</name>
</gene>
<accession>A0A1H0DYI0</accession>
<reference evidence="1 2" key="1">
    <citation type="submission" date="2016-10" db="EMBL/GenBank/DDBJ databases">
        <authorList>
            <person name="de Groot N.N."/>
        </authorList>
    </citation>
    <scope>NUCLEOTIDE SEQUENCE [LARGE SCALE GENOMIC DNA]</scope>
    <source>
        <strain evidence="1 2">CGMCC 1.11147</strain>
    </source>
</reference>
<dbReference type="EMBL" id="FNIC01000004">
    <property type="protein sequence ID" value="SDN75317.1"/>
    <property type="molecule type" value="Genomic_DNA"/>
</dbReference>